<evidence type="ECO:0000256" key="3">
    <source>
        <dbReference type="ARBA" id="ARBA00023082"/>
    </source>
</evidence>
<dbReference type="Pfam" id="PF08281">
    <property type="entry name" value="Sigma70_r4_2"/>
    <property type="match status" value="1"/>
</dbReference>
<keyword evidence="9" id="KW-1185">Reference proteome</keyword>
<dbReference type="Gene3D" id="1.10.10.10">
    <property type="entry name" value="Winged helix-like DNA-binding domain superfamily/Winged helix DNA-binding domain"/>
    <property type="match status" value="1"/>
</dbReference>
<dbReference type="OrthoDB" id="9780299at2"/>
<evidence type="ECO:0000259" key="6">
    <source>
        <dbReference type="Pfam" id="PF08281"/>
    </source>
</evidence>
<dbReference type="Pfam" id="PF04542">
    <property type="entry name" value="Sigma70_r2"/>
    <property type="match status" value="1"/>
</dbReference>
<evidence type="ECO:0000256" key="1">
    <source>
        <dbReference type="ARBA" id="ARBA00010641"/>
    </source>
</evidence>
<evidence type="ECO:0000256" key="2">
    <source>
        <dbReference type="ARBA" id="ARBA00023015"/>
    </source>
</evidence>
<dbReference type="InterPro" id="IPR007627">
    <property type="entry name" value="RNA_pol_sigma70_r2"/>
</dbReference>
<dbReference type="SUPFAM" id="SSF88659">
    <property type="entry name" value="Sigma3 and sigma4 domains of RNA polymerase sigma factors"/>
    <property type="match status" value="1"/>
</dbReference>
<reference evidence="8 9" key="1">
    <citation type="submission" date="2016-10" db="EMBL/GenBank/DDBJ databases">
        <authorList>
            <person name="de Groot N.N."/>
        </authorList>
    </citation>
    <scope>NUCLEOTIDE SEQUENCE [LARGE SCALE GENOMIC DNA]</scope>
    <source>
        <strain evidence="8 9">DSM 22024</strain>
    </source>
</reference>
<dbReference type="InterPro" id="IPR013325">
    <property type="entry name" value="RNA_pol_sigma_r2"/>
</dbReference>
<keyword evidence="4" id="KW-0804">Transcription</keyword>
<dbReference type="InterPro" id="IPR013324">
    <property type="entry name" value="RNA_pol_sigma_r3/r4-like"/>
</dbReference>
<dbReference type="InterPro" id="IPR013249">
    <property type="entry name" value="RNA_pol_sigma70_r4_t2"/>
</dbReference>
<name>A0A1H1VEE3_9ACTN</name>
<dbReference type="InterPro" id="IPR036388">
    <property type="entry name" value="WH-like_DNA-bd_sf"/>
</dbReference>
<feature type="domain" description="RNA polymerase sigma-70 region 2" evidence="5">
    <location>
        <begin position="17"/>
        <end position="80"/>
    </location>
</feature>
<dbReference type="GO" id="GO:0006352">
    <property type="term" value="P:DNA-templated transcription initiation"/>
    <property type="evidence" value="ECO:0007669"/>
    <property type="project" value="InterPro"/>
</dbReference>
<dbReference type="STRING" id="117157.SAMN04489717_4010"/>
<organism evidence="8 9">
    <name type="scientific">Actinopolymorpha singaporensis</name>
    <dbReference type="NCBI Taxonomy" id="117157"/>
    <lineage>
        <taxon>Bacteria</taxon>
        <taxon>Bacillati</taxon>
        <taxon>Actinomycetota</taxon>
        <taxon>Actinomycetes</taxon>
        <taxon>Propionibacteriales</taxon>
        <taxon>Actinopolymorphaceae</taxon>
        <taxon>Actinopolymorpha</taxon>
    </lineage>
</organism>
<evidence type="ECO:0000256" key="4">
    <source>
        <dbReference type="ARBA" id="ARBA00023163"/>
    </source>
</evidence>
<feature type="domain" description="DUF6596" evidence="7">
    <location>
        <begin position="195"/>
        <end position="296"/>
    </location>
</feature>
<dbReference type="RefSeq" id="WP_092655146.1">
    <property type="nucleotide sequence ID" value="NZ_LT629732.1"/>
</dbReference>
<dbReference type="EMBL" id="LT629732">
    <property type="protein sequence ID" value="SDS82589.1"/>
    <property type="molecule type" value="Genomic_DNA"/>
</dbReference>
<dbReference type="Proteomes" id="UP000198983">
    <property type="component" value="Chromosome I"/>
</dbReference>
<gene>
    <name evidence="8" type="ORF">SAMN04489717_4010</name>
</gene>
<keyword evidence="2" id="KW-0805">Transcription regulation</keyword>
<protein>
    <submittedName>
        <fullName evidence="8">RNA polymerase sigma-70 factor, ECF subfamily</fullName>
    </submittedName>
</protein>
<feature type="domain" description="RNA polymerase sigma factor 70 region 4 type 2" evidence="6">
    <location>
        <begin position="127"/>
        <end position="177"/>
    </location>
</feature>
<proteinExistence type="inferred from homology"/>
<sequence>MTDERAASAAVEQAFTDHWGRLLALLTGQLRSMEIAEESLADAFERAVRHWAADGVPDRPEAWLLTTARRRGVDQLRREKTLARKLPLLVVDAEPAGATGTADAADLADLGAGTGEEIPDERLRLLFTCCHPALAMPARVALTLRMVGGLTTAEIARAFLVSEPTMAARITRAKKKIAAAGIPYRVPRGADLPERLDGVLAVLYLVFTEGHAASSGETLIRRGLCAEAIRLTRVVSALLPAEPDPVALLALMILQHSRRDARTDEKGRLVVLPDQDRSRWHRAEIEEGVALVERAASFGRVSGYLVQAAIAAEHASATEADGTDWAAIAQLYERLERLTGGSPVVRLNRAVAVAETAGADAGLALLDGLDDRLGDYQPLLVTRAEFLRRTGEHDAARRAYARARELAGNDAEREFLGRKLADLDGRSAEAPPN</sequence>
<dbReference type="Gene3D" id="1.10.1740.10">
    <property type="match status" value="1"/>
</dbReference>
<evidence type="ECO:0000313" key="8">
    <source>
        <dbReference type="EMBL" id="SDS82589.1"/>
    </source>
</evidence>
<comment type="similarity">
    <text evidence="1">Belongs to the sigma-70 factor family. ECF subfamily.</text>
</comment>
<dbReference type="GO" id="GO:0003677">
    <property type="term" value="F:DNA binding"/>
    <property type="evidence" value="ECO:0007669"/>
    <property type="project" value="InterPro"/>
</dbReference>
<dbReference type="SUPFAM" id="SSF88946">
    <property type="entry name" value="Sigma2 domain of RNA polymerase sigma factors"/>
    <property type="match status" value="1"/>
</dbReference>
<dbReference type="PANTHER" id="PTHR47756:SF2">
    <property type="entry name" value="BLL6612 PROTEIN"/>
    <property type="match status" value="1"/>
</dbReference>
<keyword evidence="3" id="KW-0731">Sigma factor</keyword>
<dbReference type="PANTHER" id="PTHR47756">
    <property type="entry name" value="BLL6612 PROTEIN-RELATED"/>
    <property type="match status" value="1"/>
</dbReference>
<dbReference type="Pfam" id="PF20239">
    <property type="entry name" value="DUF6596"/>
    <property type="match status" value="1"/>
</dbReference>
<evidence type="ECO:0000259" key="7">
    <source>
        <dbReference type="Pfam" id="PF20239"/>
    </source>
</evidence>
<evidence type="ECO:0000259" key="5">
    <source>
        <dbReference type="Pfam" id="PF04542"/>
    </source>
</evidence>
<evidence type="ECO:0000313" key="9">
    <source>
        <dbReference type="Proteomes" id="UP000198983"/>
    </source>
</evidence>
<accession>A0A1H1VEE3</accession>
<dbReference type="GO" id="GO:0016987">
    <property type="term" value="F:sigma factor activity"/>
    <property type="evidence" value="ECO:0007669"/>
    <property type="project" value="UniProtKB-KW"/>
</dbReference>
<dbReference type="AlphaFoldDB" id="A0A1H1VEE3"/>
<dbReference type="InterPro" id="IPR046531">
    <property type="entry name" value="DUF6596"/>
</dbReference>